<comment type="similarity">
    <text evidence="3 8">Belongs to the 3-oxoacid CoA-transferase family.</text>
</comment>
<evidence type="ECO:0000256" key="9">
    <source>
        <dbReference type="PIRSR" id="PIRSR000858-1"/>
    </source>
</evidence>
<keyword evidence="6 8" id="KW-0496">Mitochondrion</keyword>
<evidence type="ECO:0000256" key="4">
    <source>
        <dbReference type="ARBA" id="ARBA00022679"/>
    </source>
</evidence>
<comment type="catalytic activity">
    <reaction evidence="8">
        <text>a 3-oxo acid + succinyl-CoA = a 3-oxoacyl-CoA + succinate</text>
        <dbReference type="Rhea" id="RHEA:24564"/>
        <dbReference type="ChEBI" id="CHEBI:30031"/>
        <dbReference type="ChEBI" id="CHEBI:35973"/>
        <dbReference type="ChEBI" id="CHEBI:57292"/>
        <dbReference type="ChEBI" id="CHEBI:90726"/>
        <dbReference type="EC" id="2.8.3.5"/>
    </reaction>
</comment>
<keyword evidence="10" id="KW-1185">Reference proteome</keyword>
<evidence type="ECO:0000256" key="7">
    <source>
        <dbReference type="ARBA" id="ARBA00054372"/>
    </source>
</evidence>
<evidence type="ECO:0000256" key="2">
    <source>
        <dbReference type="ARBA" id="ARBA00004753"/>
    </source>
</evidence>
<dbReference type="Gene3D" id="3.40.1080.10">
    <property type="entry name" value="Glutaconate Coenzyme A-transferase"/>
    <property type="match status" value="2"/>
</dbReference>
<dbReference type="SMART" id="SM00882">
    <property type="entry name" value="CoA_trans"/>
    <property type="match status" value="2"/>
</dbReference>
<evidence type="ECO:0000256" key="6">
    <source>
        <dbReference type="ARBA" id="ARBA00023128"/>
    </source>
</evidence>
<accession>A0A914IDB2</accession>
<dbReference type="Proteomes" id="UP000887572">
    <property type="component" value="Unplaced"/>
</dbReference>
<name>A0A914IDB2_GLORO</name>
<dbReference type="EC" id="2.8.3.5" evidence="8"/>
<evidence type="ECO:0000256" key="3">
    <source>
        <dbReference type="ARBA" id="ARBA00007154"/>
    </source>
</evidence>
<evidence type="ECO:0000256" key="8">
    <source>
        <dbReference type="PIRNR" id="PIRNR000858"/>
    </source>
</evidence>
<dbReference type="FunFam" id="3.40.1080.10:FF:000001">
    <property type="entry name" value="Succinyl-coa:3-ketoacid-coenzyme a transferase subunit b"/>
    <property type="match status" value="1"/>
</dbReference>
<dbReference type="InterPro" id="IPR004163">
    <property type="entry name" value="CoA_transf_BS"/>
</dbReference>
<evidence type="ECO:0000313" key="11">
    <source>
        <dbReference type="WBParaSite" id="Gr19_v10_g9552.t1"/>
    </source>
</evidence>
<dbReference type="InterPro" id="IPR014388">
    <property type="entry name" value="3-oxoacid_CoA-transferase"/>
</dbReference>
<dbReference type="FunFam" id="3.40.1080.10:FF:000002">
    <property type="entry name" value="Succinyl-CoA:3-ketoacid-coenzyme A transferase, mitochondrial"/>
    <property type="match status" value="1"/>
</dbReference>
<comment type="pathway">
    <text evidence="2 8">Ketone metabolism; succinyl-CoA degradation; acetoacetyl-CoA from succinyl-CoA: step 1/1.</text>
</comment>
<comment type="subcellular location">
    <subcellularLocation>
        <location evidence="1">Mitochondrion</location>
    </subcellularLocation>
</comment>
<dbReference type="InterPro" id="IPR004165">
    <property type="entry name" value="CoA_trans_fam_I"/>
</dbReference>
<reference evidence="11" key="1">
    <citation type="submission" date="2022-11" db="UniProtKB">
        <authorList>
            <consortium name="WormBaseParasite"/>
        </authorList>
    </citation>
    <scope>IDENTIFICATION</scope>
</reference>
<feature type="active site" description="5-glutamyl coenzyme A thioester intermediate" evidence="9">
    <location>
        <position position="350"/>
    </location>
</feature>
<dbReference type="GO" id="GO:0008260">
    <property type="term" value="F:succinyl-CoA:3-oxo-acid CoA-transferase activity"/>
    <property type="evidence" value="ECO:0007669"/>
    <property type="project" value="UniProtKB-EC"/>
</dbReference>
<sequence length="528" mass="57642">MLRILQENNVIFRCFSTSNRLNIAKICINAAEAVKDIPNGATILFGGFGPCGIPEHLISALADRGVNQLTCISNSPGTDDYGLGLLLKQKQVHKMVSSYVGENDEFARQYLGGELELEFSPQDLQRMLLFSTLAERIRAGGAGIPAFYTPTGYATLIQEGGAPAKYSITENGKIEISSKPKETRTFGSVHYVLEHAIRADYAIIKAWKADNVGNLVFRGTAANFNSPMCKAAKCTIVEVEELVEAGELEPEHIHVPSIYTHRILYGGKNYRKPFEKLVIRDEYGNTTVDKQLVNNKKDDNGNGANVREVIARRAAIEFEDGMYVNLGIGIPTLCPSYINDKSVKVRIHAENGLLGVGQYPIKGEEDPDCVNAGKESVTYSRGASVFGSDESFAMVRGGHIDLTMLGSLQVSMKGDLANWMIPGKMLKGMGGAMDLVSAPDARVVVLMEHTAKNGNHKILENCTLPLTGKEVVKRIITEMAVFDVSPTEGLTLIELHQDYNVDDVKKATGCTFKISNGLRAMKQAINSF</sequence>
<keyword evidence="4 8" id="KW-0808">Transferase</keyword>
<proteinExistence type="inferred from homology"/>
<evidence type="ECO:0000256" key="5">
    <source>
        <dbReference type="ARBA" id="ARBA00022946"/>
    </source>
</evidence>
<dbReference type="GO" id="GO:0046952">
    <property type="term" value="P:ketone body catabolic process"/>
    <property type="evidence" value="ECO:0007669"/>
    <property type="project" value="InterPro"/>
</dbReference>
<dbReference type="PIRSF" id="PIRSF000858">
    <property type="entry name" value="SCOT-t"/>
    <property type="match status" value="1"/>
</dbReference>
<dbReference type="PROSITE" id="PS01273">
    <property type="entry name" value="COA_TRANSF_1"/>
    <property type="match status" value="1"/>
</dbReference>
<evidence type="ECO:0000313" key="10">
    <source>
        <dbReference type="Proteomes" id="UP000887572"/>
    </source>
</evidence>
<protein>
    <recommendedName>
        <fullName evidence="8">Succinyl-CoA:3-ketoacid-coenzyme A transferase</fullName>
        <ecNumber evidence="8">2.8.3.5</ecNumber>
    </recommendedName>
</protein>
<organism evidence="10 11">
    <name type="scientific">Globodera rostochiensis</name>
    <name type="common">Golden nematode worm</name>
    <name type="synonym">Heterodera rostochiensis</name>
    <dbReference type="NCBI Taxonomy" id="31243"/>
    <lineage>
        <taxon>Eukaryota</taxon>
        <taxon>Metazoa</taxon>
        <taxon>Ecdysozoa</taxon>
        <taxon>Nematoda</taxon>
        <taxon>Chromadorea</taxon>
        <taxon>Rhabditida</taxon>
        <taxon>Tylenchina</taxon>
        <taxon>Tylenchomorpha</taxon>
        <taxon>Tylenchoidea</taxon>
        <taxon>Heteroderidae</taxon>
        <taxon>Heteroderinae</taxon>
        <taxon>Globodera</taxon>
    </lineage>
</organism>
<dbReference type="PANTHER" id="PTHR13707:SF23">
    <property type="entry name" value="SUCCINYL-COA:3-KETOACID-COENZYME A TRANSFERASE"/>
    <property type="match status" value="1"/>
</dbReference>
<dbReference type="SUPFAM" id="SSF100950">
    <property type="entry name" value="NagB/RpiA/CoA transferase-like"/>
    <property type="match status" value="2"/>
</dbReference>
<dbReference type="AlphaFoldDB" id="A0A914IDB2"/>
<dbReference type="PANTHER" id="PTHR13707">
    <property type="entry name" value="KETOACID-COENZYME A TRANSFERASE"/>
    <property type="match status" value="1"/>
</dbReference>
<dbReference type="InterPro" id="IPR037171">
    <property type="entry name" value="NagB/RpiA_transferase-like"/>
</dbReference>
<dbReference type="InterPro" id="IPR012791">
    <property type="entry name" value="3-oxoacid_CoA-transf_B"/>
</dbReference>
<dbReference type="GO" id="GO:0005739">
    <property type="term" value="C:mitochondrion"/>
    <property type="evidence" value="ECO:0007669"/>
    <property type="project" value="UniProtKB-SubCell"/>
</dbReference>
<dbReference type="WBParaSite" id="Gr19_v10_g9552.t1">
    <property type="protein sequence ID" value="Gr19_v10_g9552.t1"/>
    <property type="gene ID" value="Gr19_v10_g9552"/>
</dbReference>
<dbReference type="NCBIfam" id="TIGR02428">
    <property type="entry name" value="pcaJ_scoB_fam"/>
    <property type="match status" value="1"/>
</dbReference>
<keyword evidence="5" id="KW-0809">Transit peptide</keyword>
<evidence type="ECO:0000256" key="1">
    <source>
        <dbReference type="ARBA" id="ARBA00004173"/>
    </source>
</evidence>
<comment type="function">
    <text evidence="7 8">Key enzyme for ketone body catabolism. Transfers the CoA moiety from succinate to acetoacetate. Formation of the enzyme-CoA intermediate proceeds via an unstable anhydride species formed between the carboxylate groups of the enzyme and substrate.</text>
</comment>
<dbReference type="Pfam" id="PF01144">
    <property type="entry name" value="CoA_trans"/>
    <property type="match status" value="2"/>
</dbReference>